<reference evidence="2 3" key="1">
    <citation type="journal article" date="2013" name="Nat. Genet.">
        <title>The genome of the hydatid tapeworm Echinococcus granulosus.</title>
        <authorList>
            <person name="Zheng H."/>
            <person name="Zhang W."/>
            <person name="Zhang L."/>
            <person name="Zhang Z."/>
            <person name="Li J."/>
            <person name="Lu G."/>
            <person name="Zhu Y."/>
            <person name="Wang Y."/>
            <person name="Huang Y."/>
            <person name="Liu J."/>
            <person name="Kang H."/>
            <person name="Chen J."/>
            <person name="Wang L."/>
            <person name="Chen A."/>
            <person name="Yu S."/>
            <person name="Gao Z."/>
            <person name="Jin L."/>
            <person name="Gu W."/>
            <person name="Wang Z."/>
            <person name="Zhao L."/>
            <person name="Shi B."/>
            <person name="Wen H."/>
            <person name="Lin R."/>
            <person name="Jones M.K."/>
            <person name="Brejova B."/>
            <person name="Vinar T."/>
            <person name="Zhao G."/>
            <person name="McManus D.P."/>
            <person name="Chen Z."/>
            <person name="Zhou Y."/>
            <person name="Wang S."/>
        </authorList>
    </citation>
    <scope>NUCLEOTIDE SEQUENCE [LARGE SCALE GENOMIC DNA]</scope>
</reference>
<dbReference type="OMA" id="ELNACIC"/>
<dbReference type="PANTHER" id="PTHR32387:SF0">
    <property type="entry name" value="PROTEIN NO VEIN"/>
    <property type="match status" value="1"/>
</dbReference>
<evidence type="ECO:0000313" key="2">
    <source>
        <dbReference type="EMBL" id="EUB54722.1"/>
    </source>
</evidence>
<dbReference type="EMBL" id="APAU02000218">
    <property type="protein sequence ID" value="EUB54722.1"/>
    <property type="molecule type" value="Genomic_DNA"/>
</dbReference>
<feature type="domain" description="Sacsin/Nov" evidence="1">
    <location>
        <begin position="923"/>
        <end position="1009"/>
    </location>
</feature>
<dbReference type="PANTHER" id="PTHR32387">
    <property type="entry name" value="WU:FJ29H11"/>
    <property type="match status" value="1"/>
</dbReference>
<dbReference type="CTD" id="36346136"/>
<dbReference type="STRING" id="6210.W6U8F2"/>
<dbReference type="InterPro" id="IPR058210">
    <property type="entry name" value="SACS/Nov_dom"/>
</dbReference>
<dbReference type="InterPro" id="IPR052957">
    <property type="entry name" value="Auxin_embryo_med"/>
</dbReference>
<dbReference type="RefSeq" id="XP_024345918.1">
    <property type="nucleotide sequence ID" value="XM_024499670.1"/>
</dbReference>
<organism evidence="2 3">
    <name type="scientific">Echinococcus granulosus</name>
    <name type="common">Hydatid tapeworm</name>
    <dbReference type="NCBI Taxonomy" id="6210"/>
    <lineage>
        <taxon>Eukaryota</taxon>
        <taxon>Metazoa</taxon>
        <taxon>Spiralia</taxon>
        <taxon>Lophotrochozoa</taxon>
        <taxon>Platyhelminthes</taxon>
        <taxon>Cestoda</taxon>
        <taxon>Eucestoda</taxon>
        <taxon>Cyclophyllidea</taxon>
        <taxon>Taeniidae</taxon>
        <taxon>Echinococcus</taxon>
        <taxon>Echinococcus granulosus group</taxon>
    </lineage>
</organism>
<evidence type="ECO:0000313" key="3">
    <source>
        <dbReference type="Proteomes" id="UP000019149"/>
    </source>
</evidence>
<dbReference type="Gene3D" id="3.30.565.10">
    <property type="entry name" value="Histidine kinase-like ATPase, C-terminal domain"/>
    <property type="match status" value="1"/>
</dbReference>
<gene>
    <name evidence="2" type="ORF">EGR_10421</name>
</gene>
<evidence type="ECO:0000259" key="1">
    <source>
        <dbReference type="Pfam" id="PF25794"/>
    </source>
</evidence>
<protein>
    <recommendedName>
        <fullName evidence="1">Sacsin/Nov domain-containing protein</fullName>
    </recommendedName>
</protein>
<dbReference type="Proteomes" id="UP000019149">
    <property type="component" value="Unassembled WGS sequence"/>
</dbReference>
<dbReference type="GeneID" id="36346136"/>
<accession>W6U8F2</accession>
<dbReference type="NCBIfam" id="NF047352">
    <property type="entry name" value="P_loop_sacsin"/>
    <property type="match status" value="1"/>
</dbReference>
<sequence>MPRPEPVPFINYSAQNSRGSSIRNIDELNDAVRSTIELLVSSKMYTGVGQIQSTLFREYPDALSFVQNNRLHPNGIPAILNHQQLIQHVNAIAWGYAVVNPIVTLEDLNKLLKLEIRGLIRNMGPIYNLPVALELCGVYEFHRSVKNAFVLEDEASVFRPSTQVILDELNACICKKRHQAPTTSLRSLYRWWEAVFTRHMLIYFSDPCVSNDEENFNSCDFHFSLLGPYGIRIKGFSKLIESVIKALCPNGLLKASRNAELMMERSIKAIYQKFTDNVISNRAIAELRHQKPKAALRKLARNCRNLHTNLEAWAKENNLAWLPHYLDSLLSFADFLDSFARKGPLKSILHLVLTYCDSEAFNPEVMPPKLQEGVVVNVDTDAVSVIDSLGEDGVGMRRGKSLADVVKCFNDFYETFSNAITTESVDPRVPWQRLADLERQFNISSGKTLLTLLADASAEGFEGLKPKCLFIDGKLNGTQLQVQQSIEAEPQTSEVGAMTDVSRIWGFLRHLTYLTERSAEALMDVTIEHLNIPRSPSVLQSIRCILTDACVSPAKYHFLVHPQEWSFLSARTVSSQMPSKLFTQRSVVLRLLASCPVLENPEDWSLWSLCPASLAAHWGPFDEFLADVAADTEICEKYNLAVIKVAGNGYIRLSTNASPDDLDTNLSECASGVNGEVGCTAARKLCDLLIGSILLVNRFILPNDCVNIVSANLRSIPLQDVWHHFIRRIILATPLSLLGVLFSKVLLPALAKSFVLEEGGGLEDLLRSVTELRERDRIVTGIGVIGGQLGWLQWVDIFKTHRLSAAEYTDCTPSCRATKSLIFNSLERSHEIPLPSTETLSIAVTEPSSKDVIEFETSSMEGSATGEEKTECREFIENLRRTEFGLGIDLDAQASSLLRCLEGRLRRSLDHLSRELYGQRGHFMLELIQNADDNVYASDVTPSVHFLLSPAVLTVLNNEAVGFSPADISALCDIGMSTKIGHREDKIGRKGIGFKSVFAVSDAPEVHSNGFHVRFHRCQKSDGTLISILTPEWIASPSSCNSEREWRTLFRLPLRPATQVSSACAESVLTFARHLLTHHLLLFLRRIDYIAFETSDLSINLDIRLERKSRLILTLGGPNPSSLKLFTITGVCNGCQQISKWLFLRHSVSVAVERLKRLSGGSSELEAIPRQTDIAIAIPLSNEVPPSTFPLYAFLPIRSAGFQFLLNADFDLTSSREDVDESSVWNQYLVNQIPAAFESLINCVIKMSSFDGIPLTQYEILGRILECLPIKNRTSTTAMGIFACLGEKICEKLSSIPWFPVLSEAKFSLPNKVLLSSQNLLQVSDSVAPETYLFRLLIDRLGMYELEQTFLVPPRIAANDEEVDVESIASLEQRMEKLFCLGARRISADALIELASTLSAGKSTTFAFANALNRPGVLYVLLANIDSHLRSASSFHQQYHRTSLTDRAAWQRRCLRSLRGVRLFPLLDGRLVSLEEIADAMADSSGLLRHRNSLMIPPKPPYSSKDQLKSVYGDYLQLLSRLGPLLSPSSIYPMDSTSLELPRLLTASDDGLGLIVANSSLDVINRWIVSRQPDFNLESTQDADWFIAAAQLIIHAGHLDEVLISRLPIVCEAAKSLKLFNPSADVAFLSPVFLKHVPDTEEHEIMSLCVETVAQNDLQEGGGGSILLASSNYFSSCGPSLELDGPEACSKWQSLFLIAGLSTIQTLHLRKYRLSVAPAHLPPLPSTHTLKLSPALISLEGEGDTVIEDWTCPGLENLVLPWIEQTTERFGLNKSAKVVCEKLAMLLSRNWDQSFERYALAVAYKVTDANRRGEMGSENERVVLGASSWLQALRTRRWLALTLAVNTDDGDGGLPELVAAADNYRSATAATNFVSTPPIYAPAVFTEGNGVTVPLPLFAPLCPLWQSFQTSEEPPAPGLLTALGVKQILDESIFQHLMDYLLKDPCNLPNTLTVETILQVYGLALQALGDTRSDILHRIFSSALLVPCSAAHTARKKRTKLVDDVDLDRQEEESATDCPFCMPQVKSQRRKRHSSDTLSYHLVPARRTCWEKIRLPPLDRVGVVRAVKCDVEMEVDEDDECVQVPVPSMNPASVVAPCCSSFDRRVPLCDIYGSEWKSFFCGVLGVPLTSSLAEVLSKRPLPPSTPSDTNHGNWRTAQEAFGRRLAAWYALINRCLVAHSGTTSITAEEGDDLVATLRDFPLLYDMTGTWRVPSQVTCSPTSTADPGLLFAWSAADLATMLPPTCLLGHGLEILRGDTELSTSERQSKPMSDSHFLLLNILRLPVLEKSVTESVGLSEAQSIPVDEGSLLRFAVPSPFLNHLVKDFRLLTLTWLSSTNAHHHFTDAAAAFTTTATSSDDTLDAFLLPNLMVRLTLVQSISRPLGALKEWNFFDVACRFWEGKLYVDKRFEVDFAIGDDNDGTTSLLFGARRSICNVVLTELTRAVFPTNRSAQISLLHFARGLLSLRTSLLSSSLPRKEVMRQLHTYLLSHCIPRGSHCLPNLIHRLVPVATSPVSPATISTPLISTNPVVEARLDPRPSSQNLQEHMSVGCSTRFQTPIFAALASEHGSGPSVSTTSTFSVRSSFFGDDLLACSTGLDSILSCSAHSSSYQMDIGRMGEQSVYEIYLEQIRRNQDFNFPSGHPLLGSGRLVEVRWVNGDGESWLPYDLIIFLEVNGSMSTARMELSAEVRSSLIRQSTTSPNLLLVGPIYVEVKSTGVMEEEVRGEGRPDFFEISLAEAAFARTSSWRYHLVRVRWSGGASGDARIPLEPRLVHIPNLSRALTDNPAHHRLYIGLKR</sequence>
<dbReference type="OrthoDB" id="1262810at2759"/>
<keyword evidence="3" id="KW-1185">Reference proteome</keyword>
<proteinExistence type="predicted"/>
<comment type="caution">
    <text evidence="2">The sequence shown here is derived from an EMBL/GenBank/DDBJ whole genome shotgun (WGS) entry which is preliminary data.</text>
</comment>
<dbReference type="Pfam" id="PF25794">
    <property type="entry name" value="SACS"/>
    <property type="match status" value="1"/>
</dbReference>
<dbReference type="KEGG" id="egl:EGR_10421"/>
<dbReference type="SUPFAM" id="SSF55874">
    <property type="entry name" value="ATPase domain of HSP90 chaperone/DNA topoisomerase II/histidine kinase"/>
    <property type="match status" value="1"/>
</dbReference>
<name>W6U8F2_ECHGR</name>
<dbReference type="InterPro" id="IPR036890">
    <property type="entry name" value="HATPase_C_sf"/>
</dbReference>